<keyword evidence="2" id="KW-0812">Transmembrane</keyword>
<reference evidence="3" key="1">
    <citation type="submission" date="2016-04" db="EMBL/GenBank/DDBJ databases">
        <authorList>
            <person name="Evans L.H."/>
            <person name="Alamgir A."/>
            <person name="Owens N."/>
            <person name="Weber N.D."/>
            <person name="Virtaneva K."/>
            <person name="Barbian K."/>
            <person name="Babar A."/>
            <person name="Rosenke K."/>
        </authorList>
    </citation>
    <scope>NUCLEOTIDE SEQUENCE</scope>
    <source>
        <strain evidence="3">86</strain>
    </source>
</reference>
<evidence type="ECO:0000256" key="1">
    <source>
        <dbReference type="SAM" id="MobiDB-lite"/>
    </source>
</evidence>
<keyword evidence="2" id="KW-1133">Transmembrane helix</keyword>
<sequence>MQNTGNLNSLAEKMKARTEQDRQELETLTRQQFSALQQSLSESSKNALSITEAAILSQLSSLERNVTSRCRMMSAAFGWKCLQALVITLCVLTGATLGSWGVFTLAGNKAASLHREITALSERKETLEAESARIWATFKGLEPYQSEGKDYLLTPEGWTITHSGTVGKRDAWRIVRK</sequence>
<name>A0A212K226_9DELT</name>
<evidence type="ECO:0000313" key="3">
    <source>
        <dbReference type="EMBL" id="SBW05774.1"/>
    </source>
</evidence>
<proteinExistence type="predicted"/>
<organism evidence="3">
    <name type="scientific">uncultured delta proteobacterium</name>
    <dbReference type="NCBI Taxonomy" id="34034"/>
    <lineage>
        <taxon>Bacteria</taxon>
        <taxon>Deltaproteobacteria</taxon>
        <taxon>environmental samples</taxon>
    </lineage>
</organism>
<feature type="region of interest" description="Disordered" evidence="1">
    <location>
        <begin position="1"/>
        <end position="24"/>
    </location>
</feature>
<feature type="compositionally biased region" description="Basic and acidic residues" evidence="1">
    <location>
        <begin position="12"/>
        <end position="24"/>
    </location>
</feature>
<feature type="transmembrane region" description="Helical" evidence="2">
    <location>
        <begin position="81"/>
        <end position="103"/>
    </location>
</feature>
<dbReference type="EMBL" id="FLUQ01000002">
    <property type="protein sequence ID" value="SBW05774.1"/>
    <property type="molecule type" value="Genomic_DNA"/>
</dbReference>
<accession>A0A212K226</accession>
<evidence type="ECO:0000256" key="2">
    <source>
        <dbReference type="SAM" id="Phobius"/>
    </source>
</evidence>
<evidence type="ECO:0008006" key="4">
    <source>
        <dbReference type="Google" id="ProtNLM"/>
    </source>
</evidence>
<keyword evidence="2" id="KW-0472">Membrane</keyword>
<protein>
    <recommendedName>
        <fullName evidence="4">Mobilization protein</fullName>
    </recommendedName>
</protein>
<gene>
    <name evidence="3" type="ORF">KL86DPRO_20547</name>
</gene>
<dbReference type="AlphaFoldDB" id="A0A212K226"/>